<dbReference type="PANTHER" id="PTHR42996:SF1">
    <property type="entry name" value="PHOSPHATE-BINDING PROTEIN PSTS"/>
    <property type="match status" value="1"/>
</dbReference>
<feature type="signal peptide" evidence="5">
    <location>
        <begin position="1"/>
        <end position="19"/>
    </location>
</feature>
<keyword evidence="5" id="KW-0732">Signal</keyword>
<keyword evidence="8" id="KW-1185">Reference proteome</keyword>
<keyword evidence="2 4" id="KW-0813">Transport</keyword>
<dbReference type="PANTHER" id="PTHR42996">
    <property type="entry name" value="PHOSPHATE-BINDING PROTEIN PSTS"/>
    <property type="match status" value="1"/>
</dbReference>
<dbReference type="PROSITE" id="PS51257">
    <property type="entry name" value="PROKAR_LIPOPROTEIN"/>
    <property type="match status" value="1"/>
</dbReference>
<evidence type="ECO:0000256" key="3">
    <source>
        <dbReference type="ARBA" id="ARBA00022592"/>
    </source>
</evidence>
<name>A0ABZ3FMR9_9ACTN</name>
<reference evidence="7 8" key="1">
    <citation type="submission" date="2024-04" db="EMBL/GenBank/DDBJ databases">
        <title>Isolation of an actinomycete strain from pig manure.</title>
        <authorList>
            <person name="Gong T."/>
            <person name="Yu Z."/>
            <person name="An M."/>
            <person name="Wei C."/>
            <person name="Yang W."/>
            <person name="Liu L."/>
        </authorList>
    </citation>
    <scope>NUCLEOTIDE SEQUENCE [LARGE SCALE GENOMIC DNA]</scope>
    <source>
        <strain evidence="7 8">ZF39</strain>
    </source>
</reference>
<sequence length="368" mass="37947">MTSALAKAVAVALTGLVLAGCGTANPTPTAELTPLGPATCPTGEVVGAGSPVVHNALDELGQAYRERCAESSSAFYRPIGVEAALTSFAAAETDWTSSDVPIEGAAAATAAARCVRGELWNIPLLGHRVVISFNLPGVDELTLSADVLARILDGRISQWNDPAIAAVNPGRTLPDLPIKVLGRADSDGTTRTLSTFLAANSDWPADKVGAEWTGTGEKLDRTADLLTGIRSTPGAITYADASVLSANALPSAAIDAGAGPVEPTTESASAALQRAELTGEKGDIRLTPTYTDNPAGAYPVVGVDYQIVCTQGAYTTQNRRKAAILKDFLGFAASDPQQKSIGDLGYVPLPDEARSRVRQAIATLVVVP</sequence>
<evidence type="ECO:0000256" key="1">
    <source>
        <dbReference type="ARBA" id="ARBA00008725"/>
    </source>
</evidence>
<proteinExistence type="inferred from homology"/>
<evidence type="ECO:0000313" key="8">
    <source>
        <dbReference type="Proteomes" id="UP001442841"/>
    </source>
</evidence>
<gene>
    <name evidence="7" type="ORF">AADG42_05140</name>
</gene>
<dbReference type="PIRSF" id="PIRSF002756">
    <property type="entry name" value="PstS"/>
    <property type="match status" value="1"/>
</dbReference>
<accession>A0ABZ3FMR9</accession>
<evidence type="ECO:0000256" key="4">
    <source>
        <dbReference type="PIRNR" id="PIRNR002756"/>
    </source>
</evidence>
<feature type="chain" id="PRO_5047118045" description="Phosphate-binding protein" evidence="5">
    <location>
        <begin position="20"/>
        <end position="368"/>
    </location>
</feature>
<feature type="domain" description="PBP" evidence="6">
    <location>
        <begin position="41"/>
        <end position="335"/>
    </location>
</feature>
<comment type="similarity">
    <text evidence="1 4">Belongs to the PstS family.</text>
</comment>
<evidence type="ECO:0000256" key="2">
    <source>
        <dbReference type="ARBA" id="ARBA00022448"/>
    </source>
</evidence>
<dbReference type="Gene3D" id="3.40.190.10">
    <property type="entry name" value="Periplasmic binding protein-like II"/>
    <property type="match status" value="2"/>
</dbReference>
<dbReference type="InterPro" id="IPR024370">
    <property type="entry name" value="PBP_domain"/>
</dbReference>
<keyword evidence="3 4" id="KW-0592">Phosphate transport</keyword>
<evidence type="ECO:0000259" key="6">
    <source>
        <dbReference type="Pfam" id="PF12849"/>
    </source>
</evidence>
<dbReference type="Pfam" id="PF12849">
    <property type="entry name" value="PBP_like_2"/>
    <property type="match status" value="1"/>
</dbReference>
<evidence type="ECO:0000256" key="5">
    <source>
        <dbReference type="SAM" id="SignalP"/>
    </source>
</evidence>
<dbReference type="SUPFAM" id="SSF53850">
    <property type="entry name" value="Periplasmic binding protein-like II"/>
    <property type="match status" value="1"/>
</dbReference>
<dbReference type="RefSeq" id="WP_425308146.1">
    <property type="nucleotide sequence ID" value="NZ_CP154795.1"/>
</dbReference>
<protein>
    <recommendedName>
        <fullName evidence="4">Phosphate-binding protein</fullName>
    </recommendedName>
</protein>
<organism evidence="7 8">
    <name type="scientific">Ammonicoccus fulvus</name>
    <dbReference type="NCBI Taxonomy" id="3138240"/>
    <lineage>
        <taxon>Bacteria</taxon>
        <taxon>Bacillati</taxon>
        <taxon>Actinomycetota</taxon>
        <taxon>Actinomycetes</taxon>
        <taxon>Propionibacteriales</taxon>
        <taxon>Propionibacteriaceae</taxon>
        <taxon>Ammonicoccus</taxon>
    </lineage>
</organism>
<evidence type="ECO:0000313" key="7">
    <source>
        <dbReference type="EMBL" id="XAN06717.1"/>
    </source>
</evidence>
<dbReference type="Proteomes" id="UP001442841">
    <property type="component" value="Chromosome"/>
</dbReference>
<dbReference type="InterPro" id="IPR005673">
    <property type="entry name" value="ABC_phos-bd_PstS"/>
</dbReference>
<dbReference type="EMBL" id="CP154795">
    <property type="protein sequence ID" value="XAN06717.1"/>
    <property type="molecule type" value="Genomic_DNA"/>
</dbReference>
<dbReference type="InterPro" id="IPR050962">
    <property type="entry name" value="Phosphate-bind_PstS"/>
</dbReference>